<keyword evidence="4" id="KW-0804">Transcription</keyword>
<dbReference type="InterPro" id="IPR000792">
    <property type="entry name" value="Tscrpt_reg_LuxR_C"/>
</dbReference>
<sequence length="206" mass="23293">MIADDHTLVREGIKSLLKDVEGIEVIAETGDGEETLLKTSDLKPDVLILDISMPKVSGIRFCEKIKEISPETKIIILSMHFSKEYVREAFRYGAKGYILKDSSFIELEFAIKSVYEGNIYISPKIAQMLVKDYLDLLENPLEVLTERQKEILKLIAEGYSTKEIANKLNLSVKTVETHESQIMDKLGIYDIPGLVKYAIKHGLTDI</sequence>
<evidence type="ECO:0000256" key="4">
    <source>
        <dbReference type="ARBA" id="ARBA00023163"/>
    </source>
</evidence>
<accession>A0A7C3KRB5</accession>
<dbReference type="GO" id="GO:0006355">
    <property type="term" value="P:regulation of DNA-templated transcription"/>
    <property type="evidence" value="ECO:0007669"/>
    <property type="project" value="InterPro"/>
</dbReference>
<feature type="domain" description="Response regulatory" evidence="7">
    <location>
        <begin position="1"/>
        <end position="115"/>
    </location>
</feature>
<dbReference type="SMART" id="SM00448">
    <property type="entry name" value="REC"/>
    <property type="match status" value="1"/>
</dbReference>
<keyword evidence="3" id="KW-0238">DNA-binding</keyword>
<dbReference type="PROSITE" id="PS50110">
    <property type="entry name" value="RESPONSE_REGULATORY"/>
    <property type="match status" value="1"/>
</dbReference>
<protein>
    <submittedName>
        <fullName evidence="8">Response regulator transcription factor</fullName>
    </submittedName>
</protein>
<dbReference type="InterPro" id="IPR016032">
    <property type="entry name" value="Sig_transdc_resp-reg_C-effctor"/>
</dbReference>
<keyword evidence="2" id="KW-0805">Transcription regulation</keyword>
<dbReference type="SUPFAM" id="SSF52172">
    <property type="entry name" value="CheY-like"/>
    <property type="match status" value="1"/>
</dbReference>
<dbReference type="EMBL" id="DTIN01000008">
    <property type="protein sequence ID" value="HFX12683.1"/>
    <property type="molecule type" value="Genomic_DNA"/>
</dbReference>
<evidence type="ECO:0000259" key="7">
    <source>
        <dbReference type="PROSITE" id="PS50110"/>
    </source>
</evidence>
<evidence type="ECO:0000256" key="3">
    <source>
        <dbReference type="ARBA" id="ARBA00023125"/>
    </source>
</evidence>
<dbReference type="Pfam" id="PF00072">
    <property type="entry name" value="Response_reg"/>
    <property type="match status" value="1"/>
</dbReference>
<evidence type="ECO:0000256" key="1">
    <source>
        <dbReference type="ARBA" id="ARBA00022553"/>
    </source>
</evidence>
<organism evidence="8">
    <name type="scientific">Dictyoglomus thermophilum</name>
    <dbReference type="NCBI Taxonomy" id="14"/>
    <lineage>
        <taxon>Bacteria</taxon>
        <taxon>Pseudomonadati</taxon>
        <taxon>Dictyoglomota</taxon>
        <taxon>Dictyoglomia</taxon>
        <taxon>Dictyoglomales</taxon>
        <taxon>Dictyoglomaceae</taxon>
        <taxon>Dictyoglomus</taxon>
    </lineage>
</organism>
<dbReference type="GO" id="GO:0003677">
    <property type="term" value="F:DNA binding"/>
    <property type="evidence" value="ECO:0007669"/>
    <property type="project" value="UniProtKB-KW"/>
</dbReference>
<dbReference type="AlphaFoldDB" id="A0A7C3KRB5"/>
<name>A0A7C3KRB5_DICTH</name>
<dbReference type="CDD" id="cd06170">
    <property type="entry name" value="LuxR_C_like"/>
    <property type="match status" value="1"/>
</dbReference>
<dbReference type="PRINTS" id="PR00038">
    <property type="entry name" value="HTHLUXR"/>
</dbReference>
<dbReference type="InterPro" id="IPR011006">
    <property type="entry name" value="CheY-like_superfamily"/>
</dbReference>
<dbReference type="PANTHER" id="PTHR43214">
    <property type="entry name" value="TWO-COMPONENT RESPONSE REGULATOR"/>
    <property type="match status" value="1"/>
</dbReference>
<keyword evidence="1 5" id="KW-0597">Phosphoprotein</keyword>
<comment type="caution">
    <text evidence="8">The sequence shown here is derived from an EMBL/GenBank/DDBJ whole genome shotgun (WGS) entry which is preliminary data.</text>
</comment>
<dbReference type="InterPro" id="IPR039420">
    <property type="entry name" value="WalR-like"/>
</dbReference>
<dbReference type="GO" id="GO:0000160">
    <property type="term" value="P:phosphorelay signal transduction system"/>
    <property type="evidence" value="ECO:0007669"/>
    <property type="project" value="InterPro"/>
</dbReference>
<dbReference type="InterPro" id="IPR058245">
    <property type="entry name" value="NreC/VraR/RcsB-like_REC"/>
</dbReference>
<evidence type="ECO:0000256" key="2">
    <source>
        <dbReference type="ARBA" id="ARBA00023015"/>
    </source>
</evidence>
<dbReference type="Gene3D" id="3.40.50.2300">
    <property type="match status" value="1"/>
</dbReference>
<feature type="modified residue" description="4-aspartylphosphate" evidence="5">
    <location>
        <position position="50"/>
    </location>
</feature>
<evidence type="ECO:0000256" key="5">
    <source>
        <dbReference type="PROSITE-ProRule" id="PRU00169"/>
    </source>
</evidence>
<dbReference type="SUPFAM" id="SSF46894">
    <property type="entry name" value="C-terminal effector domain of the bipartite response regulators"/>
    <property type="match status" value="1"/>
</dbReference>
<proteinExistence type="predicted"/>
<dbReference type="CDD" id="cd17535">
    <property type="entry name" value="REC_NarL-like"/>
    <property type="match status" value="1"/>
</dbReference>
<dbReference type="SMART" id="SM00421">
    <property type="entry name" value="HTH_LUXR"/>
    <property type="match status" value="1"/>
</dbReference>
<reference evidence="8" key="1">
    <citation type="journal article" date="2020" name="mSystems">
        <title>Genome- and Community-Level Interaction Insights into Carbon Utilization and Element Cycling Functions of Hydrothermarchaeota in Hydrothermal Sediment.</title>
        <authorList>
            <person name="Zhou Z."/>
            <person name="Liu Y."/>
            <person name="Xu W."/>
            <person name="Pan J."/>
            <person name="Luo Z.H."/>
            <person name="Li M."/>
        </authorList>
    </citation>
    <scope>NUCLEOTIDE SEQUENCE [LARGE SCALE GENOMIC DNA]</scope>
    <source>
        <strain evidence="8">SpSt-81</strain>
    </source>
</reference>
<evidence type="ECO:0000313" key="8">
    <source>
        <dbReference type="EMBL" id="HFX12683.1"/>
    </source>
</evidence>
<evidence type="ECO:0000259" key="6">
    <source>
        <dbReference type="PROSITE" id="PS50043"/>
    </source>
</evidence>
<dbReference type="InterPro" id="IPR001789">
    <property type="entry name" value="Sig_transdc_resp-reg_receiver"/>
</dbReference>
<dbReference type="Pfam" id="PF00196">
    <property type="entry name" value="GerE"/>
    <property type="match status" value="1"/>
</dbReference>
<gene>
    <name evidence="8" type="ORF">ENW00_00750</name>
</gene>
<dbReference type="PANTHER" id="PTHR43214:SF41">
    <property type="entry name" value="NITRATE_NITRITE RESPONSE REGULATOR PROTEIN NARP"/>
    <property type="match status" value="1"/>
</dbReference>
<dbReference type="PROSITE" id="PS50043">
    <property type="entry name" value="HTH_LUXR_2"/>
    <property type="match status" value="1"/>
</dbReference>
<feature type="domain" description="HTH luxR-type" evidence="6">
    <location>
        <begin position="137"/>
        <end position="202"/>
    </location>
</feature>